<organism evidence="2 3">
    <name type="scientific">Candidatus Beckwithbacteria bacterium CG1_02_47_37</name>
    <dbReference type="NCBI Taxonomy" id="1805034"/>
    <lineage>
        <taxon>Bacteria</taxon>
        <taxon>Candidatus Beckwithiibacteriota</taxon>
    </lineage>
</organism>
<dbReference type="Proteomes" id="UP000183144">
    <property type="component" value="Unassembled WGS sequence"/>
</dbReference>
<evidence type="ECO:0000259" key="1">
    <source>
        <dbReference type="SMART" id="SM01321"/>
    </source>
</evidence>
<comment type="caution">
    <text evidence="2">The sequence shown here is derived from an EMBL/GenBank/DDBJ whole genome shotgun (WGS) entry which is preliminary data.</text>
</comment>
<gene>
    <name evidence="2" type="ORF">AUJ59_02945</name>
</gene>
<reference evidence="2 3" key="1">
    <citation type="journal article" date="2016" name="Environ. Microbiol.">
        <title>Genomic resolution of a cold subsurface aquifer community provides metabolic insights for novel microbes adapted to high CO concentrations.</title>
        <authorList>
            <person name="Probst A.J."/>
            <person name="Castelle C.J."/>
            <person name="Singh A."/>
            <person name="Brown C.T."/>
            <person name="Anantharaman K."/>
            <person name="Sharon I."/>
            <person name="Hug L.A."/>
            <person name="Burstein D."/>
            <person name="Emerson J.B."/>
            <person name="Thomas B.C."/>
            <person name="Banfield J.F."/>
        </authorList>
    </citation>
    <scope>NUCLEOTIDE SEQUENCE [LARGE SCALE GENOMIC DNA]</scope>
    <source>
        <strain evidence="2">CG1_02_47_37</strain>
    </source>
</reference>
<dbReference type="EMBL" id="MNUI01000049">
    <property type="protein sequence ID" value="OIN88950.1"/>
    <property type="molecule type" value="Genomic_DNA"/>
</dbReference>
<dbReference type="Gene3D" id="3.30.70.1290">
    <property type="entry name" value="Transposase IS200-like"/>
    <property type="match status" value="1"/>
</dbReference>
<name>A0A1J4RSS3_9BACT</name>
<protein>
    <recommendedName>
        <fullName evidence="1">Transposase IS200-like domain-containing protein</fullName>
    </recommendedName>
</protein>
<evidence type="ECO:0000313" key="2">
    <source>
        <dbReference type="EMBL" id="OIN88950.1"/>
    </source>
</evidence>
<proteinExistence type="predicted"/>
<dbReference type="InterPro" id="IPR036515">
    <property type="entry name" value="Transposase_17_sf"/>
</dbReference>
<dbReference type="GO" id="GO:0003677">
    <property type="term" value="F:DNA binding"/>
    <property type="evidence" value="ECO:0007669"/>
    <property type="project" value="InterPro"/>
</dbReference>
<feature type="domain" description="Transposase IS200-like" evidence="1">
    <location>
        <begin position="11"/>
        <end position="146"/>
    </location>
</feature>
<dbReference type="SMART" id="SM01321">
    <property type="entry name" value="Y1_Tnp"/>
    <property type="match status" value="1"/>
</dbReference>
<accession>A0A1J4RSS3</accession>
<dbReference type="STRING" id="1805034.AUJ59_02945"/>
<dbReference type="GO" id="GO:0006313">
    <property type="term" value="P:DNA transposition"/>
    <property type="evidence" value="ECO:0007669"/>
    <property type="project" value="InterPro"/>
</dbReference>
<dbReference type="PANTHER" id="PTHR34322:SF2">
    <property type="entry name" value="TRANSPOSASE IS200-LIKE DOMAIN-CONTAINING PROTEIN"/>
    <property type="match status" value="1"/>
</dbReference>
<evidence type="ECO:0000313" key="3">
    <source>
        <dbReference type="Proteomes" id="UP000183144"/>
    </source>
</evidence>
<dbReference type="InterPro" id="IPR002686">
    <property type="entry name" value="Transposase_17"/>
</dbReference>
<dbReference type="Pfam" id="PF01797">
    <property type="entry name" value="Y1_Tnp"/>
    <property type="match status" value="1"/>
</dbReference>
<dbReference type="PANTHER" id="PTHR34322">
    <property type="entry name" value="TRANSPOSASE, Y1_TNP DOMAIN-CONTAINING"/>
    <property type="match status" value="1"/>
</dbReference>
<sequence length="217" mass="26208">MPAKNALKEYHENGYYHLYNRGVNKGAIFSDEQDYKTFLYYLKLYLCSEKLQVEYLKLYPSRKLKNYCDRLKLLAYCLMPNHFHLLVWQKDQDAINYFMRSLTVKYAMYFNKKYKRIGPLFQGVYKAVLVENEPQLVYLSKYIHRNPIELTSSRVLEVYPYSSYQNYLGKFNQDWVKRDEILDYFSKTRIANSYRAFVEETDERDLPMVKSLVLEDI</sequence>
<dbReference type="SUPFAM" id="SSF143422">
    <property type="entry name" value="Transposase IS200-like"/>
    <property type="match status" value="1"/>
</dbReference>
<dbReference type="AlphaFoldDB" id="A0A1J4RSS3"/>
<dbReference type="GO" id="GO:0004803">
    <property type="term" value="F:transposase activity"/>
    <property type="evidence" value="ECO:0007669"/>
    <property type="project" value="InterPro"/>
</dbReference>